<accession>A0A0D9XLD0</accession>
<keyword evidence="1" id="KW-0812">Transmembrane</keyword>
<dbReference type="Proteomes" id="UP000032180">
    <property type="component" value="Chromosome 10"/>
</dbReference>
<evidence type="ECO:0000256" key="1">
    <source>
        <dbReference type="SAM" id="Phobius"/>
    </source>
</evidence>
<keyword evidence="3" id="KW-1185">Reference proteome</keyword>
<proteinExistence type="predicted"/>
<feature type="transmembrane region" description="Helical" evidence="1">
    <location>
        <begin position="269"/>
        <end position="292"/>
    </location>
</feature>
<sequence>MRIHNKEQIHLYVRYIHVHTKPDNTPLHIYDVCRYTQLHIHTVDIYTVYIHIAYGVGVCLDMASTMASALEVRCTTPITCPFTTSLTPPPSPPAAAPLNPSTHMSASVSAALAHVLTLSTSNLTILPVISFSFSAAATRAMASTQRRSESAPSPSMLAQSPAACAATGGRLVWPEEAMDFIVDVALRVAESVTVSAAHASLARLVPTVVEYGESVAAQRVGYPVPAHHVRTNSLVVVVVVVASSLADDGDGRDAVARRRRQNGTSNERIRAIVGCARVGVVYVFFFRAVAYVERWIL</sequence>
<dbReference type="AlphaFoldDB" id="A0A0D9XLD0"/>
<keyword evidence="1" id="KW-1133">Transmembrane helix</keyword>
<evidence type="ECO:0000313" key="2">
    <source>
        <dbReference type="EnsemblPlants" id="LPERR10G11620.1"/>
    </source>
</evidence>
<organism evidence="2 3">
    <name type="scientific">Leersia perrieri</name>
    <dbReference type="NCBI Taxonomy" id="77586"/>
    <lineage>
        <taxon>Eukaryota</taxon>
        <taxon>Viridiplantae</taxon>
        <taxon>Streptophyta</taxon>
        <taxon>Embryophyta</taxon>
        <taxon>Tracheophyta</taxon>
        <taxon>Spermatophyta</taxon>
        <taxon>Magnoliopsida</taxon>
        <taxon>Liliopsida</taxon>
        <taxon>Poales</taxon>
        <taxon>Poaceae</taxon>
        <taxon>BOP clade</taxon>
        <taxon>Oryzoideae</taxon>
        <taxon>Oryzeae</taxon>
        <taxon>Oryzinae</taxon>
        <taxon>Leersia</taxon>
    </lineage>
</organism>
<name>A0A0D9XLD0_9ORYZ</name>
<dbReference type="HOGENOM" id="CLU_937991_0_0_1"/>
<keyword evidence="1" id="KW-0472">Membrane</keyword>
<protein>
    <submittedName>
        <fullName evidence="2">Uncharacterized protein</fullName>
    </submittedName>
</protein>
<reference evidence="2 3" key="1">
    <citation type="submission" date="2012-08" db="EMBL/GenBank/DDBJ databases">
        <title>Oryza genome evolution.</title>
        <authorList>
            <person name="Wing R.A."/>
        </authorList>
    </citation>
    <scope>NUCLEOTIDE SEQUENCE</scope>
</reference>
<reference evidence="2" key="3">
    <citation type="submission" date="2015-04" db="UniProtKB">
        <authorList>
            <consortium name="EnsemblPlants"/>
        </authorList>
    </citation>
    <scope>IDENTIFICATION</scope>
</reference>
<dbReference type="EnsemblPlants" id="LPERR10G11620.1">
    <property type="protein sequence ID" value="LPERR10G11620.1"/>
    <property type="gene ID" value="LPERR10G11620"/>
</dbReference>
<evidence type="ECO:0000313" key="3">
    <source>
        <dbReference type="Proteomes" id="UP000032180"/>
    </source>
</evidence>
<reference evidence="3" key="2">
    <citation type="submission" date="2013-12" db="EMBL/GenBank/DDBJ databases">
        <authorList>
            <person name="Yu Y."/>
            <person name="Lee S."/>
            <person name="de Baynast K."/>
            <person name="Wissotski M."/>
            <person name="Liu L."/>
            <person name="Talag J."/>
            <person name="Goicoechea J."/>
            <person name="Angelova A."/>
            <person name="Jetty R."/>
            <person name="Kudrna D."/>
            <person name="Golser W."/>
            <person name="Rivera L."/>
            <person name="Zhang J."/>
            <person name="Wing R."/>
        </authorList>
    </citation>
    <scope>NUCLEOTIDE SEQUENCE</scope>
</reference>
<dbReference type="Gramene" id="LPERR10G11620.1">
    <property type="protein sequence ID" value="LPERR10G11620.1"/>
    <property type="gene ID" value="LPERR10G11620"/>
</dbReference>